<dbReference type="Gene3D" id="1.10.10.10">
    <property type="entry name" value="Winged helix-like DNA-binding domain superfamily/Winged helix DNA-binding domain"/>
    <property type="match status" value="1"/>
</dbReference>
<proteinExistence type="predicted"/>
<dbReference type="SUPFAM" id="SSF46785">
    <property type="entry name" value="Winged helix' DNA-binding domain"/>
    <property type="match status" value="1"/>
</dbReference>
<dbReference type="RefSeq" id="WP_244626285.1">
    <property type="nucleotide sequence ID" value="NZ_CP042905.2"/>
</dbReference>
<dbReference type="PANTHER" id="PTHR37318:SF1">
    <property type="entry name" value="BSL7504 PROTEIN"/>
    <property type="match status" value="1"/>
</dbReference>
<dbReference type="KEGG" id="psyt:DSAG12_03701"/>
<dbReference type="PANTHER" id="PTHR37318">
    <property type="entry name" value="BSL7504 PROTEIN"/>
    <property type="match status" value="1"/>
</dbReference>
<feature type="domain" description="Winged helix DNA-binding" evidence="1">
    <location>
        <begin position="27"/>
        <end position="104"/>
    </location>
</feature>
<dbReference type="InterPro" id="IPR027395">
    <property type="entry name" value="WH_DNA-bd_dom"/>
</dbReference>
<evidence type="ECO:0000313" key="2">
    <source>
        <dbReference type="EMBL" id="QEE17863.1"/>
    </source>
</evidence>
<dbReference type="Pfam" id="PF13601">
    <property type="entry name" value="HTH_34"/>
    <property type="match status" value="1"/>
</dbReference>
<dbReference type="GeneID" id="41331669"/>
<keyword evidence="3" id="KW-1185">Reference proteome</keyword>
<dbReference type="Proteomes" id="UP000321408">
    <property type="component" value="Chromosome"/>
</dbReference>
<gene>
    <name evidence="2" type="ORF">DSAG12_03701</name>
</gene>
<sequence>MTTKNSDIKEKMDKIGGIDKIIHSTGRLKIISLLYGIEEADFVFIRGQTGLTWGNLSVQATKLEESGYIKIEKKYKRKKPLTIASLTKEGRLAFEKYRKQMQDVLNQD</sequence>
<evidence type="ECO:0000313" key="3">
    <source>
        <dbReference type="Proteomes" id="UP000321408"/>
    </source>
</evidence>
<dbReference type="EMBL" id="CP042905">
    <property type="protein sequence ID" value="QEE17863.1"/>
    <property type="molecule type" value="Genomic_DNA"/>
</dbReference>
<reference evidence="2 3" key="2">
    <citation type="journal article" date="2024" name="Int. J. Syst. Evol. Microbiol.">
        <title>Promethearchaeum syntrophicum gen. nov., sp. nov., an anaerobic, obligately syntrophic archaeon, the first isolate of the lineage 'Asgard' archaea, and proposal of the new archaeal phylum Promethearchaeota phyl. nov. and kingdom Promethearchaeati regn. nov.</title>
        <authorList>
            <person name="Imachi H."/>
            <person name="Nobu M.K."/>
            <person name="Kato S."/>
            <person name="Takaki Y."/>
            <person name="Miyazaki M."/>
            <person name="Miyata M."/>
            <person name="Ogawara M."/>
            <person name="Saito Y."/>
            <person name="Sakai S."/>
            <person name="Tahara Y.O."/>
            <person name="Takano Y."/>
            <person name="Tasumi E."/>
            <person name="Uematsu K."/>
            <person name="Yoshimura T."/>
            <person name="Itoh T."/>
            <person name="Ohkuma M."/>
            <person name="Takai K."/>
        </authorList>
    </citation>
    <scope>NUCLEOTIDE SEQUENCE [LARGE SCALE GENOMIC DNA]</scope>
    <source>
        <strain evidence="2 3">MK-D1</strain>
    </source>
</reference>
<dbReference type="AlphaFoldDB" id="A0A5B9DGJ1"/>
<dbReference type="InterPro" id="IPR036390">
    <property type="entry name" value="WH_DNA-bd_sf"/>
</dbReference>
<dbReference type="InterPro" id="IPR036388">
    <property type="entry name" value="WH-like_DNA-bd_sf"/>
</dbReference>
<name>A0A5B9DGJ1_9ARCH</name>
<protein>
    <submittedName>
        <fullName evidence="2">Transcriptional regulator</fullName>
    </submittedName>
</protein>
<accession>A0A5B9DGJ1</accession>
<organism evidence="2 3">
    <name type="scientific">Promethearchaeum syntrophicum</name>
    <dbReference type="NCBI Taxonomy" id="2594042"/>
    <lineage>
        <taxon>Archaea</taxon>
        <taxon>Promethearchaeati</taxon>
        <taxon>Promethearchaeota</taxon>
        <taxon>Promethearchaeia</taxon>
        <taxon>Promethearchaeales</taxon>
        <taxon>Promethearchaeaceae</taxon>
        <taxon>Promethearchaeum</taxon>
    </lineage>
</organism>
<reference evidence="2 3" key="1">
    <citation type="journal article" date="2020" name="Nature">
        <title>Isolation of an archaeon at the prokaryote-eukaryote interface.</title>
        <authorList>
            <person name="Imachi H."/>
            <person name="Nobu M.K."/>
            <person name="Nakahara N."/>
            <person name="Morono Y."/>
            <person name="Ogawara M."/>
            <person name="Takaki Y."/>
            <person name="Takano Y."/>
            <person name="Uematsu K."/>
            <person name="Ikuta T."/>
            <person name="Ito M."/>
            <person name="Matsui Y."/>
            <person name="Miyazaki M."/>
            <person name="Murata K."/>
            <person name="Saito Y."/>
            <person name="Sakai S."/>
            <person name="Song C."/>
            <person name="Tasumi E."/>
            <person name="Yamanaka Y."/>
            <person name="Yamaguchi T."/>
            <person name="Kamagata Y."/>
            <person name="Tamaki H."/>
            <person name="Takai K."/>
        </authorList>
    </citation>
    <scope>NUCLEOTIDE SEQUENCE [LARGE SCALE GENOMIC DNA]</scope>
    <source>
        <strain evidence="2 3">MK-D1</strain>
    </source>
</reference>
<evidence type="ECO:0000259" key="1">
    <source>
        <dbReference type="Pfam" id="PF13601"/>
    </source>
</evidence>